<keyword evidence="2" id="KW-1185">Reference proteome</keyword>
<proteinExistence type="predicted"/>
<gene>
    <name evidence="1" type="ORF">TSUD_383810</name>
</gene>
<sequence length="86" mass="9603">MYSKGFFLQSEEGICTKAAWQEPEKGSQQCDRRVGWELRLVRSLPQIHGIGVDEQPNGSRDMCKTGEGEAGQVRGVPLKMKVLLLL</sequence>
<dbReference type="EMBL" id="DF973608">
    <property type="protein sequence ID" value="GAU35889.1"/>
    <property type="molecule type" value="Genomic_DNA"/>
</dbReference>
<organism evidence="1 2">
    <name type="scientific">Trifolium subterraneum</name>
    <name type="common">Subterranean clover</name>
    <dbReference type="NCBI Taxonomy" id="3900"/>
    <lineage>
        <taxon>Eukaryota</taxon>
        <taxon>Viridiplantae</taxon>
        <taxon>Streptophyta</taxon>
        <taxon>Embryophyta</taxon>
        <taxon>Tracheophyta</taxon>
        <taxon>Spermatophyta</taxon>
        <taxon>Magnoliopsida</taxon>
        <taxon>eudicotyledons</taxon>
        <taxon>Gunneridae</taxon>
        <taxon>Pentapetalae</taxon>
        <taxon>rosids</taxon>
        <taxon>fabids</taxon>
        <taxon>Fabales</taxon>
        <taxon>Fabaceae</taxon>
        <taxon>Papilionoideae</taxon>
        <taxon>50 kb inversion clade</taxon>
        <taxon>NPAAA clade</taxon>
        <taxon>Hologalegina</taxon>
        <taxon>IRL clade</taxon>
        <taxon>Trifolieae</taxon>
        <taxon>Trifolium</taxon>
    </lineage>
</organism>
<dbReference type="Proteomes" id="UP000242715">
    <property type="component" value="Unassembled WGS sequence"/>
</dbReference>
<dbReference type="AlphaFoldDB" id="A0A2Z6NWF8"/>
<evidence type="ECO:0000313" key="1">
    <source>
        <dbReference type="EMBL" id="GAU35889.1"/>
    </source>
</evidence>
<evidence type="ECO:0000313" key="2">
    <source>
        <dbReference type="Proteomes" id="UP000242715"/>
    </source>
</evidence>
<protein>
    <submittedName>
        <fullName evidence="1">Uncharacterized protein</fullName>
    </submittedName>
</protein>
<reference evidence="2" key="1">
    <citation type="journal article" date="2017" name="Front. Plant Sci.">
        <title>Climate Clever Clovers: New Paradigm to Reduce the Environmental Footprint of Ruminants by Breeding Low Methanogenic Forages Utilizing Haplotype Variation.</title>
        <authorList>
            <person name="Kaur P."/>
            <person name="Appels R."/>
            <person name="Bayer P.E."/>
            <person name="Keeble-Gagnere G."/>
            <person name="Wang J."/>
            <person name="Hirakawa H."/>
            <person name="Shirasawa K."/>
            <person name="Vercoe P."/>
            <person name="Stefanova K."/>
            <person name="Durmic Z."/>
            <person name="Nichols P."/>
            <person name="Revell C."/>
            <person name="Isobe S.N."/>
            <person name="Edwards D."/>
            <person name="Erskine W."/>
        </authorList>
    </citation>
    <scope>NUCLEOTIDE SEQUENCE [LARGE SCALE GENOMIC DNA]</scope>
    <source>
        <strain evidence="2">cv. Daliak</strain>
    </source>
</reference>
<accession>A0A2Z6NWF8</accession>
<name>A0A2Z6NWF8_TRISU</name>